<dbReference type="InterPro" id="IPR001763">
    <property type="entry name" value="Rhodanese-like_dom"/>
</dbReference>
<dbReference type="CDD" id="cd01534">
    <property type="entry name" value="4RHOD_Repeat_3"/>
    <property type="match status" value="1"/>
</dbReference>
<dbReference type="SMART" id="SM00450">
    <property type="entry name" value="RHOD"/>
    <property type="match status" value="3"/>
</dbReference>
<proteinExistence type="predicted"/>
<dbReference type="SUPFAM" id="SSF52821">
    <property type="entry name" value="Rhodanese/Cell cycle control phosphatase"/>
    <property type="match status" value="4"/>
</dbReference>
<dbReference type="PANTHER" id="PTHR43031">
    <property type="entry name" value="FAD-DEPENDENT OXIDOREDUCTASE"/>
    <property type="match status" value="1"/>
</dbReference>
<dbReference type="Pfam" id="PF00581">
    <property type="entry name" value="Rhodanese"/>
    <property type="match status" value="3"/>
</dbReference>
<reference evidence="2" key="1">
    <citation type="submission" date="2020-02" db="EMBL/GenBank/DDBJ databases">
        <authorList>
            <person name="Chen W.-M."/>
        </authorList>
    </citation>
    <scope>NUCLEOTIDE SEQUENCE</scope>
    <source>
        <strain evidence="2">NBD-18</strain>
    </source>
</reference>
<gene>
    <name evidence="2" type="ORF">G3I67_04245</name>
</gene>
<comment type="caution">
    <text evidence="2">The sequence shown here is derived from an EMBL/GenBank/DDBJ whole genome shotgun (WGS) entry which is preliminary data.</text>
</comment>
<dbReference type="GO" id="GO:0016740">
    <property type="term" value="F:transferase activity"/>
    <property type="evidence" value="ECO:0007669"/>
    <property type="project" value="UniProtKB-KW"/>
</dbReference>
<feature type="domain" description="Rhodanese" evidence="1">
    <location>
        <begin position="285"/>
        <end position="359"/>
    </location>
</feature>
<dbReference type="RefSeq" id="WP_163651852.1">
    <property type="nucleotide sequence ID" value="NZ_JAAGRN010000002.1"/>
</dbReference>
<dbReference type="AlphaFoldDB" id="A0A6B2QZ48"/>
<dbReference type="EMBL" id="JAAGRN010000002">
    <property type="protein sequence ID" value="NDY82439.1"/>
    <property type="molecule type" value="Genomic_DNA"/>
</dbReference>
<feature type="domain" description="Rhodanese" evidence="1">
    <location>
        <begin position="387"/>
        <end position="471"/>
    </location>
</feature>
<dbReference type="InterPro" id="IPR036873">
    <property type="entry name" value="Rhodanese-like_dom_sf"/>
</dbReference>
<accession>A0A6B2QZ48</accession>
<organism evidence="2">
    <name type="scientific">Sheuella amnicola</name>
    <dbReference type="NCBI Taxonomy" id="2707330"/>
    <lineage>
        <taxon>Bacteria</taxon>
        <taxon>Pseudomonadati</taxon>
        <taxon>Pseudomonadota</taxon>
        <taxon>Betaproteobacteria</taxon>
        <taxon>Burkholderiales</taxon>
        <taxon>Alcaligenaceae</taxon>
        <taxon>Sheuella</taxon>
    </lineage>
</organism>
<feature type="domain" description="Rhodanese" evidence="1">
    <location>
        <begin position="16"/>
        <end position="107"/>
    </location>
</feature>
<sequence>MIKKVIPTELKKWLHDGQEIALLDVREHGQYGEAHLFYVVSAPYSKLEFDVARLAPRKNVRMVLVDEDGTDLAELAAHRLRACGYENIHILDGGVQGWKRAGYELFAGVNLPSKTFGELAEHAFNTPRITAQDLNKKIEQGEDMIILDGRPFTEFKKMSIPTATCCPNGELPLRIDDLINSENTTIVINCAGRTRSIIGAQTLINLGIKNKVLALENGTQGWYLADLKLDHGKSKRHSLELNLDRIADRQTRALELARKHNIRFVDHDTVSAWLKDEHRTTFLCDVRTPEEFSKGSLSGAQNTPGGQLVQATDQFVGVKGARLVLFDSEGVRAPAMASWLEMMGWDVAVLKDAFGVPDKLIDTHRKYKGVSVEKISSEKMKSSVNLGAQLFDLRPSMKYREGHIDGARWSIRNRLIDDIADNKSTPIILIVDDEAIAQAACLDLHDHGMSDITINMDTPAQWMASGLNVVATPENPANHECVDYLFFVHDRHDGNKAAARQYLAWEMNLLAQIDEQEKNSFRLPH</sequence>
<name>A0A6B2QZ48_9BURK</name>
<dbReference type="PROSITE" id="PS50206">
    <property type="entry name" value="RHODANESE_3"/>
    <property type="match status" value="4"/>
</dbReference>
<evidence type="ECO:0000259" key="1">
    <source>
        <dbReference type="PROSITE" id="PS50206"/>
    </source>
</evidence>
<dbReference type="Gene3D" id="3.40.250.10">
    <property type="entry name" value="Rhodanese-like domain"/>
    <property type="match status" value="4"/>
</dbReference>
<dbReference type="PANTHER" id="PTHR43031:SF1">
    <property type="entry name" value="PYRIDINE NUCLEOTIDE-DISULPHIDE OXIDOREDUCTASE"/>
    <property type="match status" value="1"/>
</dbReference>
<feature type="domain" description="Rhodanese" evidence="1">
    <location>
        <begin position="140"/>
        <end position="231"/>
    </location>
</feature>
<dbReference type="InterPro" id="IPR050229">
    <property type="entry name" value="GlpE_sulfurtransferase"/>
</dbReference>
<protein>
    <submittedName>
        <fullName evidence="2">Sulfurtransferase</fullName>
    </submittedName>
</protein>
<keyword evidence="2" id="KW-0808">Transferase</keyword>
<evidence type="ECO:0000313" key="2">
    <source>
        <dbReference type="EMBL" id="NDY82439.1"/>
    </source>
</evidence>